<proteinExistence type="predicted"/>
<gene>
    <name evidence="1" type="ORF">RND81_14G182500</name>
</gene>
<dbReference type="Proteomes" id="UP001443914">
    <property type="component" value="Unassembled WGS sequence"/>
</dbReference>
<organism evidence="1 2">
    <name type="scientific">Saponaria officinalis</name>
    <name type="common">Common soapwort</name>
    <name type="synonym">Lychnis saponaria</name>
    <dbReference type="NCBI Taxonomy" id="3572"/>
    <lineage>
        <taxon>Eukaryota</taxon>
        <taxon>Viridiplantae</taxon>
        <taxon>Streptophyta</taxon>
        <taxon>Embryophyta</taxon>
        <taxon>Tracheophyta</taxon>
        <taxon>Spermatophyta</taxon>
        <taxon>Magnoliopsida</taxon>
        <taxon>eudicotyledons</taxon>
        <taxon>Gunneridae</taxon>
        <taxon>Pentapetalae</taxon>
        <taxon>Caryophyllales</taxon>
        <taxon>Caryophyllaceae</taxon>
        <taxon>Caryophylleae</taxon>
        <taxon>Saponaria</taxon>
    </lineage>
</organism>
<reference evidence="1" key="1">
    <citation type="submission" date="2024-03" db="EMBL/GenBank/DDBJ databases">
        <title>WGS assembly of Saponaria officinalis var. Norfolk2.</title>
        <authorList>
            <person name="Jenkins J."/>
            <person name="Shu S."/>
            <person name="Grimwood J."/>
            <person name="Barry K."/>
            <person name="Goodstein D."/>
            <person name="Schmutz J."/>
            <person name="Leebens-Mack J."/>
            <person name="Osbourn A."/>
        </authorList>
    </citation>
    <scope>NUCLEOTIDE SEQUENCE [LARGE SCALE GENOMIC DNA]</scope>
    <source>
        <strain evidence="1">JIC</strain>
    </source>
</reference>
<protein>
    <submittedName>
        <fullName evidence="1">Uncharacterized protein</fullName>
    </submittedName>
</protein>
<name>A0AAW1GZ85_SAPOF</name>
<dbReference type="AlphaFoldDB" id="A0AAW1GZ85"/>
<accession>A0AAW1GZ85</accession>
<sequence length="99" mass="11718">MVFRSWHIADIGIRLWILLSPPHRWDNTPHAHTLEHISTHINLLFRWKDLEENEGDGFSCVDRKLGWRYGGIHFVNLLPFKLITSPSNIEKFCWENIIA</sequence>
<comment type="caution">
    <text evidence="1">The sequence shown here is derived from an EMBL/GenBank/DDBJ whole genome shotgun (WGS) entry which is preliminary data.</text>
</comment>
<evidence type="ECO:0000313" key="1">
    <source>
        <dbReference type="EMBL" id="KAK9666399.1"/>
    </source>
</evidence>
<evidence type="ECO:0000313" key="2">
    <source>
        <dbReference type="Proteomes" id="UP001443914"/>
    </source>
</evidence>
<keyword evidence="2" id="KW-1185">Reference proteome</keyword>
<dbReference type="EMBL" id="JBDFQZ010000014">
    <property type="protein sequence ID" value="KAK9666399.1"/>
    <property type="molecule type" value="Genomic_DNA"/>
</dbReference>